<dbReference type="SMART" id="SM00209">
    <property type="entry name" value="TSP1"/>
    <property type="match status" value="3"/>
</dbReference>
<dbReference type="InterPro" id="IPR036383">
    <property type="entry name" value="TSP1_rpt_sf"/>
</dbReference>
<sequence>WFVSSWQPCSSKCGKGVQTRKVICKKQQRDGTATEVLGSLCTEDKPSSVRNCINKACHLKWYTGQWSKCFAMCGVGRRRRLVRCPRIGKCSQLTKPPSTQACFKQPCDEWATGNWGECSAKCGSGYQRRLVKCRNALTRQLSDKCPQRTRPVDVRQCKTKECDKGK</sequence>
<dbReference type="AlphaFoldDB" id="A7S1W1"/>
<accession>A7S1W1</accession>
<keyword evidence="4" id="KW-0677">Repeat</keyword>
<dbReference type="Proteomes" id="UP000001593">
    <property type="component" value="Unassembled WGS sequence"/>
</dbReference>
<dbReference type="PANTHER" id="PTHR13723">
    <property type="entry name" value="ADAMTS A DISINTEGRIN AND METALLOPROTEASE WITH THROMBOSPONDIN MOTIFS PROTEASE"/>
    <property type="match status" value="1"/>
</dbReference>
<reference evidence="5 6" key="1">
    <citation type="journal article" date="2007" name="Science">
        <title>Sea anemone genome reveals ancestral eumetazoan gene repertoire and genomic organization.</title>
        <authorList>
            <person name="Putnam N.H."/>
            <person name="Srivastava M."/>
            <person name="Hellsten U."/>
            <person name="Dirks B."/>
            <person name="Chapman J."/>
            <person name="Salamov A."/>
            <person name="Terry A."/>
            <person name="Shapiro H."/>
            <person name="Lindquist E."/>
            <person name="Kapitonov V.V."/>
            <person name="Jurka J."/>
            <person name="Genikhovich G."/>
            <person name="Grigoriev I.V."/>
            <person name="Lucas S.M."/>
            <person name="Steele R.E."/>
            <person name="Finnerty J.R."/>
            <person name="Technau U."/>
            <person name="Martindale M.Q."/>
            <person name="Rokhsar D.S."/>
        </authorList>
    </citation>
    <scope>NUCLEOTIDE SEQUENCE [LARGE SCALE GENOMIC DNA]</scope>
    <source>
        <strain evidence="6">CH2 X CH6</strain>
    </source>
</reference>
<dbReference type="eggNOG" id="KOG3538">
    <property type="taxonomic scope" value="Eukaryota"/>
</dbReference>
<dbReference type="PhylomeDB" id="A7S1W1"/>
<comment type="subcellular location">
    <subcellularLocation>
        <location evidence="1">Secreted</location>
    </subcellularLocation>
</comment>
<keyword evidence="2" id="KW-0964">Secreted</keyword>
<dbReference type="OMA" id="VICERSH"/>
<evidence type="ECO:0000256" key="2">
    <source>
        <dbReference type="ARBA" id="ARBA00022525"/>
    </source>
</evidence>
<name>A7S1W1_NEMVE</name>
<gene>
    <name evidence="5" type="ORF">NEMVEDRAFT_v1g101342</name>
</gene>
<dbReference type="InterPro" id="IPR000884">
    <property type="entry name" value="TSP1_rpt"/>
</dbReference>
<dbReference type="EMBL" id="DS469566">
    <property type="protein sequence ID" value="EDO42272.1"/>
    <property type="molecule type" value="Genomic_DNA"/>
</dbReference>
<keyword evidence="6" id="KW-1185">Reference proteome</keyword>
<dbReference type="Pfam" id="PF19030">
    <property type="entry name" value="TSP1_ADAMTS"/>
    <property type="match status" value="3"/>
</dbReference>
<dbReference type="FunFam" id="2.20.100.10:FF:000005">
    <property type="entry name" value="ADAM metallopeptidase with thrombospondin type 1 motif 9"/>
    <property type="match status" value="1"/>
</dbReference>
<protein>
    <submittedName>
        <fullName evidence="5">Uncharacterized protein</fullName>
    </submittedName>
</protein>
<dbReference type="Gene3D" id="2.20.100.10">
    <property type="entry name" value="Thrombospondin type-1 (TSP1) repeat"/>
    <property type="match status" value="3"/>
</dbReference>
<dbReference type="PANTHER" id="PTHR13723:SF281">
    <property type="entry name" value="PAPILIN"/>
    <property type="match status" value="1"/>
</dbReference>
<evidence type="ECO:0000256" key="4">
    <source>
        <dbReference type="ARBA" id="ARBA00022737"/>
    </source>
</evidence>
<evidence type="ECO:0000313" key="5">
    <source>
        <dbReference type="EMBL" id="EDO42272.1"/>
    </source>
</evidence>
<dbReference type="InParanoid" id="A7S1W1"/>
<evidence type="ECO:0000256" key="1">
    <source>
        <dbReference type="ARBA" id="ARBA00004613"/>
    </source>
</evidence>
<organism evidence="5 6">
    <name type="scientific">Nematostella vectensis</name>
    <name type="common">Starlet sea anemone</name>
    <dbReference type="NCBI Taxonomy" id="45351"/>
    <lineage>
        <taxon>Eukaryota</taxon>
        <taxon>Metazoa</taxon>
        <taxon>Cnidaria</taxon>
        <taxon>Anthozoa</taxon>
        <taxon>Hexacorallia</taxon>
        <taxon>Actiniaria</taxon>
        <taxon>Edwardsiidae</taxon>
        <taxon>Nematostella</taxon>
    </lineage>
</organism>
<evidence type="ECO:0000313" key="6">
    <source>
        <dbReference type="Proteomes" id="UP000001593"/>
    </source>
</evidence>
<dbReference type="GO" id="GO:0005576">
    <property type="term" value="C:extracellular region"/>
    <property type="evidence" value="ECO:0007669"/>
    <property type="project" value="UniProtKB-SubCell"/>
</dbReference>
<dbReference type="SUPFAM" id="SSF82895">
    <property type="entry name" value="TSP-1 type 1 repeat"/>
    <property type="match status" value="3"/>
</dbReference>
<dbReference type="HOGENOM" id="CLU_1606821_0_0_1"/>
<keyword evidence="3" id="KW-0732">Signal</keyword>
<dbReference type="PROSITE" id="PS50092">
    <property type="entry name" value="TSP1"/>
    <property type="match status" value="3"/>
</dbReference>
<dbReference type="InterPro" id="IPR050439">
    <property type="entry name" value="ADAMTS_ADAMTS-like"/>
</dbReference>
<evidence type="ECO:0000256" key="3">
    <source>
        <dbReference type="ARBA" id="ARBA00022729"/>
    </source>
</evidence>
<proteinExistence type="predicted"/>
<feature type="non-terminal residue" evidence="5">
    <location>
        <position position="1"/>
    </location>
</feature>